<dbReference type="PANTHER" id="PTHR24223:SF461">
    <property type="entry name" value="ATP-BINDING CASSETTE SUB-FAMILY C MEMBER SUR"/>
    <property type="match status" value="1"/>
</dbReference>
<feature type="transmembrane region" description="Helical" evidence="9">
    <location>
        <begin position="561"/>
        <end position="582"/>
    </location>
</feature>
<dbReference type="Pfam" id="PF00664">
    <property type="entry name" value="ABC_membrane"/>
    <property type="match status" value="1"/>
</dbReference>
<evidence type="ECO:0000256" key="8">
    <source>
        <dbReference type="SAM" id="MobiDB-lite"/>
    </source>
</evidence>
<dbReference type="FunFam" id="3.40.50.300:FF:002366">
    <property type="entry name" value="Uncharacterized protein"/>
    <property type="match status" value="1"/>
</dbReference>
<dbReference type="SUPFAM" id="SSF52540">
    <property type="entry name" value="P-loop containing nucleoside triphosphate hydrolases"/>
    <property type="match status" value="2"/>
</dbReference>
<dbReference type="GO" id="GO:0140359">
    <property type="term" value="F:ABC-type transporter activity"/>
    <property type="evidence" value="ECO:0000318"/>
    <property type="project" value="GO_Central"/>
</dbReference>
<proteinExistence type="predicted"/>
<dbReference type="KEGG" id="spu:581821"/>
<keyword evidence="7 9" id="KW-0472">Membrane</keyword>
<evidence type="ECO:0000313" key="12">
    <source>
        <dbReference type="EnsemblMetazoa" id="XP_030855894"/>
    </source>
</evidence>
<evidence type="ECO:0000313" key="13">
    <source>
        <dbReference type="Proteomes" id="UP000007110"/>
    </source>
</evidence>
<dbReference type="GO" id="GO:0005886">
    <property type="term" value="C:plasma membrane"/>
    <property type="evidence" value="ECO:0000318"/>
    <property type="project" value="GO_Central"/>
</dbReference>
<evidence type="ECO:0000259" key="11">
    <source>
        <dbReference type="PROSITE" id="PS50929"/>
    </source>
</evidence>
<evidence type="ECO:0000259" key="10">
    <source>
        <dbReference type="PROSITE" id="PS50893"/>
    </source>
</evidence>
<dbReference type="Proteomes" id="UP000007110">
    <property type="component" value="Unassembled WGS sequence"/>
</dbReference>
<dbReference type="InterPro" id="IPR036640">
    <property type="entry name" value="ABC1_TM_sf"/>
</dbReference>
<dbReference type="InParanoid" id="A0A7M7T5Q9"/>
<dbReference type="GO" id="GO:0055085">
    <property type="term" value="P:transmembrane transport"/>
    <property type="evidence" value="ECO:0000318"/>
    <property type="project" value="GO_Central"/>
</dbReference>
<dbReference type="InterPro" id="IPR011527">
    <property type="entry name" value="ABC1_TM_dom"/>
</dbReference>
<comment type="subcellular location">
    <subcellularLocation>
        <location evidence="1">Membrane</location>
        <topology evidence="1">Multi-pass membrane protein</topology>
    </subcellularLocation>
</comment>
<dbReference type="PROSITE" id="PS50929">
    <property type="entry name" value="ABC_TM1F"/>
    <property type="match status" value="1"/>
</dbReference>
<dbReference type="Gene3D" id="3.40.50.300">
    <property type="entry name" value="P-loop containing nucleotide triphosphate hydrolases"/>
    <property type="match status" value="2"/>
</dbReference>
<evidence type="ECO:0000256" key="3">
    <source>
        <dbReference type="ARBA" id="ARBA00022692"/>
    </source>
</evidence>
<dbReference type="GO" id="GO:0005524">
    <property type="term" value="F:ATP binding"/>
    <property type="evidence" value="ECO:0007669"/>
    <property type="project" value="UniProtKB-KW"/>
</dbReference>
<feature type="domain" description="ABC transmembrane type-1" evidence="11">
    <location>
        <begin position="420"/>
        <end position="706"/>
    </location>
</feature>
<feature type="domain" description="ABC transporter" evidence="10">
    <location>
        <begin position="105"/>
        <end position="332"/>
    </location>
</feature>
<evidence type="ECO:0000256" key="6">
    <source>
        <dbReference type="ARBA" id="ARBA00022989"/>
    </source>
</evidence>
<dbReference type="InterPro" id="IPR017871">
    <property type="entry name" value="ABC_transporter-like_CS"/>
</dbReference>
<protein>
    <submittedName>
        <fullName evidence="12">Uncharacterized protein</fullName>
    </submittedName>
</protein>
<dbReference type="SUPFAM" id="SSF90123">
    <property type="entry name" value="ABC transporter transmembrane region"/>
    <property type="match status" value="1"/>
</dbReference>
<dbReference type="FunFam" id="3.40.50.300:FF:000163">
    <property type="entry name" value="Multidrug resistance-associated protein member 4"/>
    <property type="match status" value="1"/>
</dbReference>
<dbReference type="InterPro" id="IPR027417">
    <property type="entry name" value="P-loop_NTPase"/>
</dbReference>
<name>A0A7M7T5Q9_STRPU</name>
<dbReference type="OrthoDB" id="6500128at2759"/>
<feature type="domain" description="ABC transporter" evidence="10">
    <location>
        <begin position="740"/>
        <end position="974"/>
    </location>
</feature>
<dbReference type="InterPro" id="IPR050173">
    <property type="entry name" value="ABC_transporter_C-like"/>
</dbReference>
<dbReference type="CDD" id="cd03250">
    <property type="entry name" value="ABCC_MRP_domain1"/>
    <property type="match status" value="1"/>
</dbReference>
<dbReference type="PROSITE" id="PS00211">
    <property type="entry name" value="ABC_TRANSPORTER_1"/>
    <property type="match status" value="2"/>
</dbReference>
<feature type="region of interest" description="Disordered" evidence="8">
    <location>
        <begin position="35"/>
        <end position="68"/>
    </location>
</feature>
<keyword evidence="3 9" id="KW-0812">Transmembrane</keyword>
<evidence type="ECO:0000256" key="2">
    <source>
        <dbReference type="ARBA" id="ARBA00022448"/>
    </source>
</evidence>
<dbReference type="OMA" id="IRMFINT"/>
<dbReference type="CDD" id="cd03244">
    <property type="entry name" value="ABCC_MRP_domain2"/>
    <property type="match status" value="1"/>
</dbReference>
<accession>A0A7M7T5Q9</accession>
<dbReference type="InterPro" id="IPR003593">
    <property type="entry name" value="AAA+_ATPase"/>
</dbReference>
<dbReference type="SMART" id="SM00382">
    <property type="entry name" value="AAA"/>
    <property type="match status" value="2"/>
</dbReference>
<feature type="transmembrane region" description="Helical" evidence="9">
    <location>
        <begin position="653"/>
        <end position="675"/>
    </location>
</feature>
<evidence type="ECO:0000256" key="4">
    <source>
        <dbReference type="ARBA" id="ARBA00022741"/>
    </source>
</evidence>
<dbReference type="FunFam" id="1.20.1560.10:FF:000148">
    <property type="entry name" value="ATP-binding cassette protein putative"/>
    <property type="match status" value="1"/>
</dbReference>
<dbReference type="Gene3D" id="1.20.1560.10">
    <property type="entry name" value="ABC transporter type 1, transmembrane domain"/>
    <property type="match status" value="1"/>
</dbReference>
<keyword evidence="2" id="KW-0813">Transport</keyword>
<dbReference type="Pfam" id="PF00005">
    <property type="entry name" value="ABC_tran"/>
    <property type="match status" value="2"/>
</dbReference>
<dbReference type="GeneID" id="581821"/>
<dbReference type="InterPro" id="IPR003439">
    <property type="entry name" value="ABC_transporter-like_ATP-bd"/>
</dbReference>
<evidence type="ECO:0000256" key="1">
    <source>
        <dbReference type="ARBA" id="ARBA00004141"/>
    </source>
</evidence>
<organism evidence="12 13">
    <name type="scientific">Strongylocentrotus purpuratus</name>
    <name type="common">Purple sea urchin</name>
    <dbReference type="NCBI Taxonomy" id="7668"/>
    <lineage>
        <taxon>Eukaryota</taxon>
        <taxon>Metazoa</taxon>
        <taxon>Echinodermata</taxon>
        <taxon>Eleutherozoa</taxon>
        <taxon>Echinozoa</taxon>
        <taxon>Echinoidea</taxon>
        <taxon>Euechinoidea</taxon>
        <taxon>Echinacea</taxon>
        <taxon>Camarodonta</taxon>
        <taxon>Echinidea</taxon>
        <taxon>Strongylocentrotidae</taxon>
        <taxon>Strongylocentrotus</taxon>
    </lineage>
</organism>
<sequence length="977" mass="108234">MFVFPYVVNLFVNAHVSTKRLQAYFSGPEVEGSFLDGDHGSNGSTGDDRKVSVSVRRRRSNDRTSSKVDELEIESSALMGSHGNGELKYGSMRKTASSLPSNVAIRITNGSYTWDPDSTAPVIRNLNVDIPAGQLTVVIGTVGSGKSSMLQAIMGEMTTLSGNIEIREDSKTAFSPQKAWLVNASLKENILFGTQNDKSKYQKVIEACALGPDIAMLPGGDHTEIGEKGINLSGGQKQRVSVARTMYSDRDIVILDDPLSALDMHVGAHLFENGILKILKKQKRTIILVTHQLQYLPEANKIIVMKDGQIALQGDPEEIAKADPSLCADWQRALHVFSESEAELSGAESEAVHEERLSLKKQIAKLQQSAGLSTESMQQEITGAEADKGRLIVKEDQETGSVDSRIYFYYFKSMNYWVTLGILVTVAARAGTQIGSNFLLADWSEISVTTNDTEEILEQTNYYITYYSVLSFMTILMRIFSIVFITVGAYLAAKSLHINMLDNIVSIPMRFFDTTPSGRFMNRLSFDTQMIDQRIIQSIRMFINTLSMVLSSLVVNIVVNIYFILFVIPTVITFIVLLAYYLTTSRELQRCESVTRSPIFAHFSETLGGLPTIRAFQDERRFFKIAQDRILVNNRVFLYLVTAQRWMAIRLDYLGALIVTVSSLSVLIGAFYLGIDASYVGLAISYSLEIALYLNRNVRAAADIELQMNAVERVQYYIEVPTEDYSGTEPPEDWPTEGKIEVDNIHVRYSEELATVLKGISLSVPSQAKIGICGRTGSGKSSFTLALFRMIQTCQGRIVIDGIDIATVPLLSLRQRLSIIPQDAFLFTGTIRNNLDPTSGKADPDLWQALGIAQLKDVVHQLEGGLDYEVSEGGDNFSVGQRQLFCLARAFLRNSKIVIMDEATASIDHETDRILQDAVADIFQDRTVLTIAHRVGTILDSDTILTLRDGAVIEFDSPSVLLERDDSVFASLVKAGK</sequence>
<dbReference type="EnsemblMetazoa" id="XM_031000034">
    <property type="protein sequence ID" value="XP_030855894"/>
    <property type="gene ID" value="LOC581821"/>
</dbReference>
<keyword evidence="4" id="KW-0547">Nucleotide-binding</keyword>
<dbReference type="PROSITE" id="PS50893">
    <property type="entry name" value="ABC_TRANSPORTER_2"/>
    <property type="match status" value="2"/>
</dbReference>
<evidence type="ECO:0000256" key="9">
    <source>
        <dbReference type="SAM" id="Phobius"/>
    </source>
</evidence>
<dbReference type="GO" id="GO:0016887">
    <property type="term" value="F:ATP hydrolysis activity"/>
    <property type="evidence" value="ECO:0007669"/>
    <property type="project" value="InterPro"/>
</dbReference>
<keyword evidence="13" id="KW-1185">Reference proteome</keyword>
<reference evidence="12" key="2">
    <citation type="submission" date="2021-01" db="UniProtKB">
        <authorList>
            <consortium name="EnsemblMetazoa"/>
        </authorList>
    </citation>
    <scope>IDENTIFICATION</scope>
</reference>
<keyword evidence="5" id="KW-0067">ATP-binding</keyword>
<dbReference type="RefSeq" id="XP_030855894.1">
    <property type="nucleotide sequence ID" value="XM_031000034.1"/>
</dbReference>
<evidence type="ECO:0000256" key="7">
    <source>
        <dbReference type="ARBA" id="ARBA00023136"/>
    </source>
</evidence>
<reference evidence="13" key="1">
    <citation type="submission" date="2015-02" db="EMBL/GenBank/DDBJ databases">
        <title>Genome sequencing for Strongylocentrotus purpuratus.</title>
        <authorList>
            <person name="Murali S."/>
            <person name="Liu Y."/>
            <person name="Vee V."/>
            <person name="English A."/>
            <person name="Wang M."/>
            <person name="Skinner E."/>
            <person name="Han Y."/>
            <person name="Muzny D.M."/>
            <person name="Worley K.C."/>
            <person name="Gibbs R.A."/>
        </authorList>
    </citation>
    <scope>NUCLEOTIDE SEQUENCE</scope>
</reference>
<evidence type="ECO:0000256" key="5">
    <source>
        <dbReference type="ARBA" id="ARBA00022840"/>
    </source>
</evidence>
<dbReference type="AlphaFoldDB" id="A0A7M7T5Q9"/>
<keyword evidence="6 9" id="KW-1133">Transmembrane helix</keyword>
<dbReference type="PANTHER" id="PTHR24223">
    <property type="entry name" value="ATP-BINDING CASSETTE SUB-FAMILY C"/>
    <property type="match status" value="1"/>
</dbReference>
<feature type="transmembrane region" description="Helical" evidence="9">
    <location>
        <begin position="466"/>
        <end position="493"/>
    </location>
</feature>